<sequence length="227" mass="24538">MPPLPPNSALLVIDMQEDFCEPHGTLAVKNGRQIAPLINSLLSLPFKTTIASRDHHPSNHCSFASQHPGEKPFTSSHTIRNPASTSPDSESQTTTLWPDHCVQGTKGCELIPELDATKIQHIVNKGEDIRVESYSAFGPPFRKPEVSMSGLKALLTDAKVERVYVCGLALDYCVKATALDAIRAGWQTYVVRDATEAVDQSEEAVGAVMKDFEGGGVKVIGSKELLG</sequence>
<dbReference type="CDD" id="cd01011">
    <property type="entry name" value="nicotinamidase"/>
    <property type="match status" value="1"/>
</dbReference>
<reference evidence="11" key="1">
    <citation type="submission" date="2017-03" db="EMBL/GenBank/DDBJ databases">
        <title>Genomes of endolithic fungi from Antarctica.</title>
        <authorList>
            <person name="Coleine C."/>
            <person name="Masonjones S."/>
            <person name="Stajich J.E."/>
        </authorList>
    </citation>
    <scope>NUCLEOTIDE SEQUENCE [LARGE SCALE GENOMIC DNA]</scope>
    <source>
        <strain evidence="11">CCFEE 5527</strain>
    </source>
</reference>
<dbReference type="GO" id="GO:0008936">
    <property type="term" value="F:nicotinamidase activity"/>
    <property type="evidence" value="ECO:0007669"/>
    <property type="project" value="UniProtKB-EC"/>
</dbReference>
<evidence type="ECO:0000256" key="3">
    <source>
        <dbReference type="ARBA" id="ARBA00022723"/>
    </source>
</evidence>
<comment type="similarity">
    <text evidence="1">Belongs to the isochorismatase family.</text>
</comment>
<keyword evidence="4" id="KW-0378">Hydrolase</keyword>
<feature type="compositionally biased region" description="Polar residues" evidence="8">
    <location>
        <begin position="73"/>
        <end position="96"/>
    </location>
</feature>
<dbReference type="Gene3D" id="3.40.50.850">
    <property type="entry name" value="Isochorismatase-like"/>
    <property type="match status" value="1"/>
</dbReference>
<dbReference type="EC" id="3.5.1.19" evidence="6"/>
<evidence type="ECO:0000256" key="7">
    <source>
        <dbReference type="ARBA" id="ARBA00043224"/>
    </source>
</evidence>
<dbReference type="InterPro" id="IPR000868">
    <property type="entry name" value="Isochorismatase-like_dom"/>
</dbReference>
<dbReference type="PANTHER" id="PTHR11080:SF2">
    <property type="entry name" value="LD05707P"/>
    <property type="match status" value="1"/>
</dbReference>
<dbReference type="InParanoid" id="A0A1V8TSE7"/>
<feature type="region of interest" description="Disordered" evidence="8">
    <location>
        <begin position="55"/>
        <end position="97"/>
    </location>
</feature>
<evidence type="ECO:0000256" key="1">
    <source>
        <dbReference type="ARBA" id="ARBA00006336"/>
    </source>
</evidence>
<evidence type="ECO:0000313" key="10">
    <source>
        <dbReference type="EMBL" id="OQO14279.1"/>
    </source>
</evidence>
<feature type="domain" description="Isochorismatase-like" evidence="9">
    <location>
        <begin position="8"/>
        <end position="215"/>
    </location>
</feature>
<evidence type="ECO:0000256" key="5">
    <source>
        <dbReference type="ARBA" id="ARBA00037900"/>
    </source>
</evidence>
<comment type="pathway">
    <text evidence="5">Cofactor biosynthesis; nicotinate biosynthesis; nicotinate from nicotinamide: step 1/1.</text>
</comment>
<organism evidence="10 11">
    <name type="scientific">Cryoendolithus antarcticus</name>
    <dbReference type="NCBI Taxonomy" id="1507870"/>
    <lineage>
        <taxon>Eukaryota</taxon>
        <taxon>Fungi</taxon>
        <taxon>Dikarya</taxon>
        <taxon>Ascomycota</taxon>
        <taxon>Pezizomycotina</taxon>
        <taxon>Dothideomycetes</taxon>
        <taxon>Dothideomycetidae</taxon>
        <taxon>Cladosporiales</taxon>
        <taxon>Cladosporiaceae</taxon>
        <taxon>Cryoendolithus</taxon>
    </lineage>
</organism>
<comment type="caution">
    <text evidence="10">The sequence shown here is derived from an EMBL/GenBank/DDBJ whole genome shotgun (WGS) entry which is preliminary data.</text>
</comment>
<evidence type="ECO:0000313" key="11">
    <source>
        <dbReference type="Proteomes" id="UP000192596"/>
    </source>
</evidence>
<dbReference type="Proteomes" id="UP000192596">
    <property type="component" value="Unassembled WGS sequence"/>
</dbReference>
<evidence type="ECO:0000259" key="9">
    <source>
        <dbReference type="Pfam" id="PF00857"/>
    </source>
</evidence>
<accession>A0A1V8TSE7</accession>
<proteinExistence type="inferred from homology"/>
<dbReference type="EMBL" id="NAJO01000002">
    <property type="protein sequence ID" value="OQO14279.1"/>
    <property type="molecule type" value="Genomic_DNA"/>
</dbReference>
<dbReference type="PANTHER" id="PTHR11080">
    <property type="entry name" value="PYRAZINAMIDASE/NICOTINAMIDASE"/>
    <property type="match status" value="1"/>
</dbReference>
<dbReference type="STRING" id="1507870.A0A1V8TSE7"/>
<dbReference type="InterPro" id="IPR036380">
    <property type="entry name" value="Isochorismatase-like_sf"/>
</dbReference>
<dbReference type="GO" id="GO:0019363">
    <property type="term" value="P:pyridine nucleotide biosynthetic process"/>
    <property type="evidence" value="ECO:0007669"/>
    <property type="project" value="UniProtKB-KW"/>
</dbReference>
<gene>
    <name evidence="10" type="ORF">B0A48_01155</name>
</gene>
<keyword evidence="11" id="KW-1185">Reference proteome</keyword>
<evidence type="ECO:0000256" key="8">
    <source>
        <dbReference type="SAM" id="MobiDB-lite"/>
    </source>
</evidence>
<name>A0A1V8TSE7_9PEZI</name>
<dbReference type="AlphaFoldDB" id="A0A1V8TSE7"/>
<dbReference type="InterPro" id="IPR052347">
    <property type="entry name" value="Isochorismatase_Nicotinamidase"/>
</dbReference>
<evidence type="ECO:0000256" key="2">
    <source>
        <dbReference type="ARBA" id="ARBA00022642"/>
    </source>
</evidence>
<keyword evidence="2" id="KW-0662">Pyridine nucleotide biosynthesis</keyword>
<protein>
    <recommendedName>
        <fullName evidence="6">nicotinamidase</fullName>
        <ecNumber evidence="6">3.5.1.19</ecNumber>
    </recommendedName>
    <alternativeName>
        <fullName evidence="7">Nicotinamide deamidase</fullName>
    </alternativeName>
</protein>
<dbReference type="OrthoDB" id="3341310at2759"/>
<evidence type="ECO:0000256" key="4">
    <source>
        <dbReference type="ARBA" id="ARBA00022801"/>
    </source>
</evidence>
<dbReference type="Pfam" id="PF00857">
    <property type="entry name" value="Isochorismatase"/>
    <property type="match status" value="1"/>
</dbReference>
<dbReference type="SUPFAM" id="SSF52499">
    <property type="entry name" value="Isochorismatase-like hydrolases"/>
    <property type="match status" value="1"/>
</dbReference>
<evidence type="ECO:0000256" key="6">
    <source>
        <dbReference type="ARBA" id="ARBA00039017"/>
    </source>
</evidence>
<dbReference type="FunCoup" id="A0A1V8TSE7">
    <property type="interactions" value="797"/>
</dbReference>
<dbReference type="GO" id="GO:0046872">
    <property type="term" value="F:metal ion binding"/>
    <property type="evidence" value="ECO:0007669"/>
    <property type="project" value="UniProtKB-KW"/>
</dbReference>
<keyword evidence="3" id="KW-0479">Metal-binding</keyword>